<dbReference type="Gene3D" id="3.40.50.300">
    <property type="entry name" value="P-loop containing nucleotide triphosphate hydrolases"/>
    <property type="match status" value="1"/>
</dbReference>
<dbReference type="AlphaFoldDB" id="A0A8B7ZHX9"/>
<feature type="binding site" evidence="3">
    <location>
        <position position="77"/>
    </location>
    <ligand>
        <name>GTP</name>
        <dbReference type="ChEBI" id="CHEBI:37565"/>
    </ligand>
</feature>
<evidence type="ECO:0000256" key="2">
    <source>
        <dbReference type="ARBA" id="ARBA00023134"/>
    </source>
</evidence>
<dbReference type="InterPro" id="IPR027417">
    <property type="entry name" value="P-loop_NTPase"/>
</dbReference>
<dbReference type="SUPFAM" id="SSF52540">
    <property type="entry name" value="P-loop containing nucleoside triphosphate hydrolases"/>
    <property type="match status" value="1"/>
</dbReference>
<evidence type="ECO:0000313" key="6">
    <source>
        <dbReference type="RefSeq" id="XP_022105184.1"/>
    </source>
</evidence>
<dbReference type="PANTHER" id="PTHR46693:SF1">
    <property type="entry name" value="ADP-RIBOSYLATION FACTOR-LIKE PROTEIN 15"/>
    <property type="match status" value="1"/>
</dbReference>
<dbReference type="GO" id="GO:0005525">
    <property type="term" value="F:GTP binding"/>
    <property type="evidence" value="ECO:0007669"/>
    <property type="project" value="UniProtKB-KW"/>
</dbReference>
<protein>
    <submittedName>
        <fullName evidence="6">ADP-ribosylation factor-like protein 15</fullName>
    </submittedName>
</protein>
<evidence type="ECO:0000256" key="1">
    <source>
        <dbReference type="ARBA" id="ARBA00022741"/>
    </source>
</evidence>
<keyword evidence="5" id="KW-1185">Reference proteome</keyword>
<dbReference type="SMART" id="SM00177">
    <property type="entry name" value="ARF"/>
    <property type="match status" value="1"/>
</dbReference>
<evidence type="ECO:0000256" key="3">
    <source>
        <dbReference type="PIRSR" id="PIRSR606689-1"/>
    </source>
</evidence>
<dbReference type="GO" id="GO:0003924">
    <property type="term" value="F:GTPase activity"/>
    <property type="evidence" value="ECO:0007669"/>
    <property type="project" value="InterPro"/>
</dbReference>
<dbReference type="KEGG" id="aplc:110987072"/>
<dbReference type="InterPro" id="IPR042292">
    <property type="entry name" value="ARL15"/>
</dbReference>
<evidence type="ECO:0000256" key="4">
    <source>
        <dbReference type="PIRSR" id="PIRSR606689-2"/>
    </source>
</evidence>
<dbReference type="RefSeq" id="XP_022105184.1">
    <property type="nucleotide sequence ID" value="XM_022249492.1"/>
</dbReference>
<evidence type="ECO:0000313" key="5">
    <source>
        <dbReference type="Proteomes" id="UP000694845"/>
    </source>
</evidence>
<keyword evidence="2 3" id="KW-0342">GTP-binding</keyword>
<name>A0A8B7ZHX9_ACAPL</name>
<proteinExistence type="predicted"/>
<accession>A0A8B7ZHX9</accession>
<keyword evidence="4" id="KW-0479">Metal-binding</keyword>
<dbReference type="PANTHER" id="PTHR46693">
    <property type="entry name" value="ADP-RIBOSYLATION FACTOR-LIKE PROTEIN 15"/>
    <property type="match status" value="1"/>
</dbReference>
<keyword evidence="1 3" id="KW-0547">Nucleotide-binding</keyword>
<reference evidence="6" key="1">
    <citation type="submission" date="2025-08" db="UniProtKB">
        <authorList>
            <consortium name="RefSeq"/>
        </authorList>
    </citation>
    <scope>IDENTIFICATION</scope>
</reference>
<feature type="binding site" evidence="4">
    <location>
        <position position="54"/>
    </location>
    <ligand>
        <name>Mg(2+)</name>
        <dbReference type="ChEBI" id="CHEBI:18420"/>
    </ligand>
</feature>
<keyword evidence="4" id="KW-0460">Magnesium</keyword>
<dbReference type="GeneID" id="110987072"/>
<feature type="binding site" evidence="4">
    <location>
        <position position="71"/>
    </location>
    <ligand>
        <name>Mg(2+)</name>
        <dbReference type="ChEBI" id="CHEBI:18420"/>
    </ligand>
</feature>
<dbReference type="InterPro" id="IPR006689">
    <property type="entry name" value="Small_GTPase_ARF/SAR"/>
</dbReference>
<organism evidence="5 6">
    <name type="scientific">Acanthaster planci</name>
    <name type="common">Crown-of-thorns starfish</name>
    <dbReference type="NCBI Taxonomy" id="133434"/>
    <lineage>
        <taxon>Eukaryota</taxon>
        <taxon>Metazoa</taxon>
        <taxon>Echinodermata</taxon>
        <taxon>Eleutherozoa</taxon>
        <taxon>Asterozoa</taxon>
        <taxon>Asteroidea</taxon>
        <taxon>Valvatacea</taxon>
        <taxon>Valvatida</taxon>
        <taxon>Acanthasteridae</taxon>
        <taxon>Acanthaster</taxon>
    </lineage>
</organism>
<dbReference type="PROSITE" id="PS51417">
    <property type="entry name" value="ARF"/>
    <property type="match status" value="1"/>
</dbReference>
<dbReference type="Proteomes" id="UP000694845">
    <property type="component" value="Unplaced"/>
</dbReference>
<gene>
    <name evidence="6" type="primary">LOC110987072</name>
</gene>
<sequence length="197" mass="21453">MMGSSSVGQCCGLVWAFCRIGAHKCCQKLCCRSESPPRPQYTVVCLGLSGAGKTTLVTLLCGEKTEEIVPTVGFQTGGANIQPHWHRYYEGTEGIVFVLDSACSDEALQQVSEVLSSTLTHHSLQGLPLLILASHQDKPTARNKDQLTEALNLDSLKDSHEVVLQLCSRDDLPGVREGLDRLAQILHTTADHEDNRV</sequence>
<feature type="binding site" evidence="3">
    <location>
        <begin position="47"/>
        <end position="54"/>
    </location>
    <ligand>
        <name>GTP</name>
        <dbReference type="ChEBI" id="CHEBI:37565"/>
    </ligand>
</feature>
<dbReference type="OrthoDB" id="414781at2759"/>
<dbReference type="GO" id="GO:0046872">
    <property type="term" value="F:metal ion binding"/>
    <property type="evidence" value="ECO:0007669"/>
    <property type="project" value="UniProtKB-KW"/>
</dbReference>
<dbReference type="Pfam" id="PF00025">
    <property type="entry name" value="Arf"/>
    <property type="match status" value="2"/>
</dbReference>
<dbReference type="OMA" id="CEFRSSP"/>